<accession>A0ABV7I025</accession>
<dbReference type="Proteomes" id="UP001595647">
    <property type="component" value="Unassembled WGS sequence"/>
</dbReference>
<gene>
    <name evidence="2" type="ORF">ACFOHV_03060</name>
</gene>
<name>A0ABV7I025_9HYPH</name>
<feature type="chain" id="PRO_5047027711" evidence="1">
    <location>
        <begin position="25"/>
        <end position="198"/>
    </location>
</feature>
<keyword evidence="1" id="KW-0732">Signal</keyword>
<dbReference type="EMBL" id="JBHRTG010000003">
    <property type="protein sequence ID" value="MFC3162255.1"/>
    <property type="molecule type" value="Genomic_DNA"/>
</dbReference>
<evidence type="ECO:0000313" key="3">
    <source>
        <dbReference type="Proteomes" id="UP001595647"/>
    </source>
</evidence>
<proteinExistence type="predicted"/>
<organism evidence="2 3">
    <name type="scientific">Ciceribacter thiooxidans</name>
    <dbReference type="NCBI Taxonomy" id="1969821"/>
    <lineage>
        <taxon>Bacteria</taxon>
        <taxon>Pseudomonadati</taxon>
        <taxon>Pseudomonadota</taxon>
        <taxon>Alphaproteobacteria</taxon>
        <taxon>Hyphomicrobiales</taxon>
        <taxon>Rhizobiaceae</taxon>
        <taxon>Ciceribacter</taxon>
    </lineage>
</organism>
<reference evidence="3" key="1">
    <citation type="journal article" date="2019" name="Int. J. Syst. Evol. Microbiol.">
        <title>The Global Catalogue of Microorganisms (GCM) 10K type strain sequencing project: providing services to taxonomists for standard genome sequencing and annotation.</title>
        <authorList>
            <consortium name="The Broad Institute Genomics Platform"/>
            <consortium name="The Broad Institute Genome Sequencing Center for Infectious Disease"/>
            <person name="Wu L."/>
            <person name="Ma J."/>
        </authorList>
    </citation>
    <scope>NUCLEOTIDE SEQUENCE [LARGE SCALE GENOMIC DNA]</scope>
    <source>
        <strain evidence="3">KCTC 52231</strain>
    </source>
</reference>
<comment type="caution">
    <text evidence="2">The sequence shown here is derived from an EMBL/GenBank/DDBJ whole genome shotgun (WGS) entry which is preliminary data.</text>
</comment>
<evidence type="ECO:0000256" key="1">
    <source>
        <dbReference type="SAM" id="SignalP"/>
    </source>
</evidence>
<sequence length="198" mass="21097">MIRRSLPVRAFVASLFWLASAGLAASHPDIAVTARVLFDVKAGRLVAVAESLAIDEVSSRRMIARFDANGDGVFDPAERAVMRRALTGDLGGPRFFAELSADGQRVALGMPGAFDATVANGIVTIVFGFRLKEPVAVAGRKIELMVRDRDYTAAVAFATDRPALVRGGEGCTVSREMRPTDAYFGGLIVPEAVVLACR</sequence>
<keyword evidence="3" id="KW-1185">Reference proteome</keyword>
<feature type="signal peptide" evidence="1">
    <location>
        <begin position="1"/>
        <end position="24"/>
    </location>
</feature>
<dbReference type="InterPro" id="IPR010412">
    <property type="entry name" value="DUF1007"/>
</dbReference>
<dbReference type="Pfam" id="PF06226">
    <property type="entry name" value="DUF1007"/>
    <property type="match status" value="1"/>
</dbReference>
<dbReference type="RefSeq" id="WP_182305216.1">
    <property type="nucleotide sequence ID" value="NZ_CP059896.1"/>
</dbReference>
<protein>
    <submittedName>
        <fullName evidence="2">DUF1007 family protein</fullName>
    </submittedName>
</protein>
<evidence type="ECO:0000313" key="2">
    <source>
        <dbReference type="EMBL" id="MFC3162255.1"/>
    </source>
</evidence>